<keyword evidence="5 6" id="KW-0472">Membrane</keyword>
<gene>
    <name evidence="7" type="ORF">M441DRAFT_216031</name>
</gene>
<feature type="transmembrane region" description="Helical" evidence="6">
    <location>
        <begin position="80"/>
        <end position="100"/>
    </location>
</feature>
<comment type="subcellular location">
    <subcellularLocation>
        <location evidence="1">Membrane</location>
        <topology evidence="1">Multi-pass membrane protein</topology>
    </subcellularLocation>
</comment>
<evidence type="ECO:0000256" key="2">
    <source>
        <dbReference type="ARBA" id="ARBA00007262"/>
    </source>
</evidence>
<feature type="transmembrane region" description="Helical" evidence="6">
    <location>
        <begin position="54"/>
        <end position="74"/>
    </location>
</feature>
<dbReference type="Pfam" id="PF06140">
    <property type="entry name" value="Ifi-6-16"/>
    <property type="match status" value="1"/>
</dbReference>
<keyword evidence="8" id="KW-1185">Reference proteome</keyword>
<protein>
    <submittedName>
        <fullName evidence="7">Uncharacterized protein</fullName>
    </submittedName>
</protein>
<dbReference type="EMBL" id="KZ679256">
    <property type="protein sequence ID" value="PTB46428.1"/>
    <property type="molecule type" value="Genomic_DNA"/>
</dbReference>
<evidence type="ECO:0000256" key="4">
    <source>
        <dbReference type="ARBA" id="ARBA00022989"/>
    </source>
</evidence>
<dbReference type="Proteomes" id="UP000240493">
    <property type="component" value="Unassembled WGS sequence"/>
</dbReference>
<dbReference type="Gene3D" id="6.10.110.10">
    <property type="match status" value="1"/>
</dbReference>
<keyword evidence="4 6" id="KW-1133">Transmembrane helix</keyword>
<evidence type="ECO:0000256" key="3">
    <source>
        <dbReference type="ARBA" id="ARBA00022692"/>
    </source>
</evidence>
<sequence>MTWQTWIQQFLTENPIQTAFLFCGISMIATPAAVAGFILGVLGFSAGGVAAGSLAATMHAIINPITAGSLFAILQSAGAAGAGLVTVATAIQAAGAALIARPVYTILQYITGSA</sequence>
<name>A0A2T3ZNR2_TRIA4</name>
<dbReference type="InterPro" id="IPR009311">
    <property type="entry name" value="IFI6/IFI27-like"/>
</dbReference>
<reference evidence="7 8" key="1">
    <citation type="submission" date="2016-07" db="EMBL/GenBank/DDBJ databases">
        <title>Multiple horizontal gene transfer events from other fungi enriched the ability of initially mycotrophic Trichoderma (Ascomycota) to feed on dead plant biomass.</title>
        <authorList>
            <consortium name="DOE Joint Genome Institute"/>
            <person name="Aerts A."/>
            <person name="Atanasova L."/>
            <person name="Chenthamara K."/>
            <person name="Zhang J."/>
            <person name="Grujic M."/>
            <person name="Henrissat B."/>
            <person name="Kuo A."/>
            <person name="Salamov A."/>
            <person name="Lipzen A."/>
            <person name="Labutti K."/>
            <person name="Barry K."/>
            <person name="Miao Y."/>
            <person name="Rahimi M.J."/>
            <person name="Shen Q."/>
            <person name="Grigoriev I.V."/>
            <person name="Kubicek C.P."/>
            <person name="Druzhinina I.S."/>
        </authorList>
    </citation>
    <scope>NUCLEOTIDE SEQUENCE [LARGE SCALE GENOMIC DNA]</scope>
    <source>
        <strain evidence="7 8">CBS 433.97</strain>
    </source>
</reference>
<dbReference type="AlphaFoldDB" id="A0A2T3ZNR2"/>
<dbReference type="GO" id="GO:0016020">
    <property type="term" value="C:membrane"/>
    <property type="evidence" value="ECO:0007669"/>
    <property type="project" value="UniProtKB-SubCell"/>
</dbReference>
<evidence type="ECO:0000256" key="6">
    <source>
        <dbReference type="SAM" id="Phobius"/>
    </source>
</evidence>
<evidence type="ECO:0000256" key="1">
    <source>
        <dbReference type="ARBA" id="ARBA00004141"/>
    </source>
</evidence>
<keyword evidence="3 6" id="KW-0812">Transmembrane</keyword>
<feature type="transmembrane region" description="Helical" evidence="6">
    <location>
        <begin position="19"/>
        <end position="42"/>
    </location>
</feature>
<proteinExistence type="inferred from homology"/>
<evidence type="ECO:0000256" key="5">
    <source>
        <dbReference type="ARBA" id="ARBA00023136"/>
    </source>
</evidence>
<comment type="similarity">
    <text evidence="2">Belongs to the IFI6/IFI27 family.</text>
</comment>
<evidence type="ECO:0000313" key="8">
    <source>
        <dbReference type="Proteomes" id="UP000240493"/>
    </source>
</evidence>
<organism evidence="7 8">
    <name type="scientific">Trichoderma asperellum (strain ATCC 204424 / CBS 433.97 / NBRC 101777)</name>
    <dbReference type="NCBI Taxonomy" id="1042311"/>
    <lineage>
        <taxon>Eukaryota</taxon>
        <taxon>Fungi</taxon>
        <taxon>Dikarya</taxon>
        <taxon>Ascomycota</taxon>
        <taxon>Pezizomycotina</taxon>
        <taxon>Sordariomycetes</taxon>
        <taxon>Hypocreomycetidae</taxon>
        <taxon>Hypocreales</taxon>
        <taxon>Hypocreaceae</taxon>
        <taxon>Trichoderma</taxon>
    </lineage>
</organism>
<dbReference type="PANTHER" id="PTHR16932:SF18">
    <property type="entry name" value="INTERFERON, ALPHA-INDUCIBLE PROTEIN 27-LIKE 2"/>
    <property type="match status" value="1"/>
</dbReference>
<dbReference type="InterPro" id="IPR038213">
    <property type="entry name" value="IFI6/IFI27-like_sf"/>
</dbReference>
<accession>A0A2T3ZNR2</accession>
<evidence type="ECO:0000313" key="7">
    <source>
        <dbReference type="EMBL" id="PTB46428.1"/>
    </source>
</evidence>
<dbReference type="PANTHER" id="PTHR16932">
    <property type="entry name" value="INTERFERON ALPHA-INDUCIBLE PROTEIN 27"/>
    <property type="match status" value="1"/>
</dbReference>